<dbReference type="SUPFAM" id="SSF52047">
    <property type="entry name" value="RNI-like"/>
    <property type="match status" value="1"/>
</dbReference>
<evidence type="ECO:0000256" key="1">
    <source>
        <dbReference type="SAM" id="Coils"/>
    </source>
</evidence>
<accession>A0A284S184</accession>
<keyword evidence="1" id="KW-0175">Coiled coil</keyword>
<dbReference type="OrthoDB" id="3365698at2759"/>
<organism evidence="2 3">
    <name type="scientific">Armillaria ostoyae</name>
    <name type="common">Armillaria root rot fungus</name>
    <dbReference type="NCBI Taxonomy" id="47428"/>
    <lineage>
        <taxon>Eukaryota</taxon>
        <taxon>Fungi</taxon>
        <taxon>Dikarya</taxon>
        <taxon>Basidiomycota</taxon>
        <taxon>Agaricomycotina</taxon>
        <taxon>Agaricomycetes</taxon>
        <taxon>Agaricomycetidae</taxon>
        <taxon>Agaricales</taxon>
        <taxon>Marasmiineae</taxon>
        <taxon>Physalacriaceae</taxon>
        <taxon>Armillaria</taxon>
    </lineage>
</organism>
<evidence type="ECO:0000313" key="2">
    <source>
        <dbReference type="EMBL" id="SJL14782.1"/>
    </source>
</evidence>
<dbReference type="Proteomes" id="UP000219338">
    <property type="component" value="Unassembled WGS sequence"/>
</dbReference>
<feature type="coiled-coil region" evidence="1">
    <location>
        <begin position="68"/>
        <end position="95"/>
    </location>
</feature>
<gene>
    <name evidence="2" type="ORF">ARMOST_18250</name>
</gene>
<reference evidence="3" key="1">
    <citation type="journal article" date="2017" name="Nat. Ecol. Evol.">
        <title>Genome expansion and lineage-specific genetic innovations in the forest pathogenic fungi Armillaria.</title>
        <authorList>
            <person name="Sipos G."/>
            <person name="Prasanna A.N."/>
            <person name="Walter M.C."/>
            <person name="O'Connor E."/>
            <person name="Balint B."/>
            <person name="Krizsan K."/>
            <person name="Kiss B."/>
            <person name="Hess J."/>
            <person name="Varga T."/>
            <person name="Slot J."/>
            <person name="Riley R."/>
            <person name="Boka B."/>
            <person name="Rigling D."/>
            <person name="Barry K."/>
            <person name="Lee J."/>
            <person name="Mihaltcheva S."/>
            <person name="LaButti K."/>
            <person name="Lipzen A."/>
            <person name="Waldron R."/>
            <person name="Moloney N.M."/>
            <person name="Sperisen C."/>
            <person name="Kredics L."/>
            <person name="Vagvoelgyi C."/>
            <person name="Patrignani A."/>
            <person name="Fitzpatrick D."/>
            <person name="Nagy I."/>
            <person name="Doyle S."/>
            <person name="Anderson J.B."/>
            <person name="Grigoriev I.V."/>
            <person name="Gueldener U."/>
            <person name="Muensterkoetter M."/>
            <person name="Nagy L.G."/>
        </authorList>
    </citation>
    <scope>NUCLEOTIDE SEQUENCE [LARGE SCALE GENOMIC DNA]</scope>
    <source>
        <strain evidence="3">C18/9</strain>
    </source>
</reference>
<name>A0A284S184_ARMOS</name>
<proteinExistence type="predicted"/>
<keyword evidence="3" id="KW-1185">Reference proteome</keyword>
<evidence type="ECO:0000313" key="3">
    <source>
        <dbReference type="Proteomes" id="UP000219338"/>
    </source>
</evidence>
<evidence type="ECO:0008006" key="4">
    <source>
        <dbReference type="Google" id="ProtNLM"/>
    </source>
</evidence>
<dbReference type="AlphaFoldDB" id="A0A284S184"/>
<dbReference type="OMA" id="ESTHACM"/>
<sequence>MSLRSESTHACMCNDISVPHDVNSPPLKASPSLLSLDRVKDLLRCNDPLLEAEKTALRSLVDEAPSTLANLDQQIIEARQMLDSLIQKRQVAESDFDDAKTLLHPIRSMPQDVLREIFHYCVPDWEEIISGPHQARYDSLDPRFPPWTISHVSMTWKDISLSLPDLWTCITLDFRKYEALNMRAIMTKVALFLERSKNMDLFVTLLSPDTPLSDHPAFALLDLSAPRWRKFAACIQRPCLQALSGTYFNRLQKLLVVVRPINRNIMTGTVKTFQKTRSLRWAVIRGDETWDSFPLPWSSIETYVCDSLRRAHWDRLKRLTALKSLEITNRSQVIFNPSELPQTTLPTVTSLRISEPRSDTGLEMTTKVIQNNLLILPSLSTLDIHFRRDKTPVFPFSHQFPNSLTTLIIRDAMESPDGIQRVLEFFETVPYVRTLGIDGRRGREFFQGLSIRPGKDVILPNLRNLQLQGDRQPFPDPVVLDFLESRCRRDDGDGEHGVTHEEHPDTNRPRPVFLEQIDLSEVELVPQYRNRLDDLRQRVRIIYTC</sequence>
<dbReference type="EMBL" id="FUEG01000025">
    <property type="protein sequence ID" value="SJL14782.1"/>
    <property type="molecule type" value="Genomic_DNA"/>
</dbReference>
<protein>
    <recommendedName>
        <fullName evidence="4">F-box domain-containing protein</fullName>
    </recommendedName>
</protein>
<dbReference type="STRING" id="47428.A0A284S184"/>